<reference evidence="2" key="1">
    <citation type="submission" date="2020-05" db="EMBL/GenBank/DDBJ databases">
        <title>Phylogenomic resolution of chytrid fungi.</title>
        <authorList>
            <person name="Stajich J.E."/>
            <person name="Amses K."/>
            <person name="Simmons R."/>
            <person name="Seto K."/>
            <person name="Myers J."/>
            <person name="Bonds A."/>
            <person name="Quandt C.A."/>
            <person name="Barry K."/>
            <person name="Liu P."/>
            <person name="Grigoriev I."/>
            <person name="Longcore J.E."/>
            <person name="James T.Y."/>
        </authorList>
    </citation>
    <scope>NUCLEOTIDE SEQUENCE</scope>
    <source>
        <strain evidence="2">JEL0513</strain>
    </source>
</reference>
<keyword evidence="3" id="KW-1185">Reference proteome</keyword>
<evidence type="ECO:0000259" key="1">
    <source>
        <dbReference type="Pfam" id="PF12891"/>
    </source>
</evidence>
<organism evidence="2 3">
    <name type="scientific">Physocladia obscura</name>
    <dbReference type="NCBI Taxonomy" id="109957"/>
    <lineage>
        <taxon>Eukaryota</taxon>
        <taxon>Fungi</taxon>
        <taxon>Fungi incertae sedis</taxon>
        <taxon>Chytridiomycota</taxon>
        <taxon>Chytridiomycota incertae sedis</taxon>
        <taxon>Chytridiomycetes</taxon>
        <taxon>Chytridiales</taxon>
        <taxon>Chytriomycetaceae</taxon>
        <taxon>Physocladia</taxon>
    </lineage>
</organism>
<dbReference type="AlphaFoldDB" id="A0AAD5T0V1"/>
<evidence type="ECO:0000313" key="3">
    <source>
        <dbReference type="Proteomes" id="UP001211907"/>
    </source>
</evidence>
<comment type="caution">
    <text evidence="2">The sequence shown here is derived from an EMBL/GenBank/DDBJ whole genome shotgun (WGS) entry which is preliminary data.</text>
</comment>
<dbReference type="InterPro" id="IPR024745">
    <property type="entry name" value="GH44_cat"/>
</dbReference>
<feature type="domain" description="Glycoside hydrolase family 44 catalytic" evidence="1">
    <location>
        <begin position="297"/>
        <end position="511"/>
    </location>
</feature>
<sequence>MSDIIIYDGGSGFNSPWQNWSWSTVYTFAYTGVTAPAGHAAFQAVSTGYGGISFYSPTAFNTYNTFAFYTSADPSEQYSISLSVVSTSYSSASVSLASVCGGTLSTTTYTACFVDLTQFDLTYAYDRITLQSISGGTQTVAFADLFLSQKTVAQLQDQHAFATGSALGSNTLFLIGDGLISAVNVTLNGKEIPVIGNISLTTPIQATYFTLKSSWVPGNYTVNHANGSFSLTIPAWSSTTLKSSIVTEKISPLIYGYNLPASVSYLETYGTTLARWGGNAYTTYNHPASTLESGGFYNTDDDWYFENVQTSDSLPAFIERMESGGAKVFASLPALDWVAQTKQPCFSYNASIYGPSISSDPYNPTAGNGELANGSVIVNNPADCYEAWTPAALTTWLTGLNKTNVEFFSVDNEMDICDGTHVDIHPVKMTYDEELNRTLTFGAAIKAGAGEDVSIVGPTSCCFWFWWHSSAGAADAAAHGGVSKLRFLLRGWKAAEPSTGSIFKYVDLHFSAQEGRSGNGSASDNASRLRSTRNWWDPTYVDESYRGLNSSWPASEPNPGKIAFIPRMKQLIADEYPGLGLGVSEWYTQTDFVGALEIADTLGILGRYGLSYATKWADADANTAGAAAFWLYTGGWNATHGFPSHSLQIPNFFDPNVAGVYFASTSTEPSDCTTSGVFINKDPVNYQSYKISGWKDGIYIARHFGNPGVAQQQSLLFETTLSLDSHSTVVLPPYSGLFLRPY</sequence>
<protein>
    <recommendedName>
        <fullName evidence="1">Glycoside hydrolase family 44 catalytic domain-containing protein</fullName>
    </recommendedName>
</protein>
<dbReference type="Pfam" id="PF12891">
    <property type="entry name" value="Glyco_hydro_44"/>
    <property type="match status" value="1"/>
</dbReference>
<gene>
    <name evidence="2" type="ORF">HK100_011737</name>
</gene>
<dbReference type="Gene3D" id="2.60.120.430">
    <property type="entry name" value="Galactose-binding lectin"/>
    <property type="match status" value="1"/>
</dbReference>
<dbReference type="EMBL" id="JADGJH010000763">
    <property type="protein sequence ID" value="KAJ3123055.1"/>
    <property type="molecule type" value="Genomic_DNA"/>
</dbReference>
<name>A0AAD5T0V1_9FUNG</name>
<proteinExistence type="predicted"/>
<dbReference type="Gene3D" id="3.20.20.80">
    <property type="entry name" value="Glycosidases"/>
    <property type="match status" value="1"/>
</dbReference>
<accession>A0AAD5T0V1</accession>
<dbReference type="Proteomes" id="UP001211907">
    <property type="component" value="Unassembled WGS sequence"/>
</dbReference>
<evidence type="ECO:0000313" key="2">
    <source>
        <dbReference type="EMBL" id="KAJ3123055.1"/>
    </source>
</evidence>